<gene>
    <name evidence="6" type="ORF">G3580_07510</name>
</gene>
<evidence type="ECO:0000256" key="4">
    <source>
        <dbReference type="SAM" id="SignalP"/>
    </source>
</evidence>
<dbReference type="GO" id="GO:0009279">
    <property type="term" value="C:cell outer membrane"/>
    <property type="evidence" value="ECO:0007669"/>
    <property type="project" value="UniProtKB-SubCell"/>
</dbReference>
<dbReference type="PANTHER" id="PTHR38731">
    <property type="entry name" value="LIPL45-RELATED LIPOPROTEIN-RELATED"/>
    <property type="match status" value="1"/>
</dbReference>
<feature type="domain" description="FecR protein" evidence="5">
    <location>
        <begin position="76"/>
        <end position="167"/>
    </location>
</feature>
<dbReference type="KEGG" id="azq:G3580_07510"/>
<feature type="signal peptide" evidence="4">
    <location>
        <begin position="1"/>
        <end position="35"/>
    </location>
</feature>
<evidence type="ECO:0000313" key="6">
    <source>
        <dbReference type="EMBL" id="QID17502.1"/>
    </source>
</evidence>
<dbReference type="InterPro" id="IPR006860">
    <property type="entry name" value="FecR"/>
</dbReference>
<name>A0A6C1B1K7_9RHOO</name>
<dbReference type="SUPFAM" id="SSF48452">
    <property type="entry name" value="TPR-like"/>
    <property type="match status" value="1"/>
</dbReference>
<evidence type="ECO:0000256" key="3">
    <source>
        <dbReference type="ARBA" id="ARBA00023237"/>
    </source>
</evidence>
<organism evidence="6 7">
    <name type="scientific">Nitrogeniibacter mangrovi</name>
    <dbReference type="NCBI Taxonomy" id="2016596"/>
    <lineage>
        <taxon>Bacteria</taxon>
        <taxon>Pseudomonadati</taxon>
        <taxon>Pseudomonadota</taxon>
        <taxon>Betaproteobacteria</taxon>
        <taxon>Rhodocyclales</taxon>
        <taxon>Zoogloeaceae</taxon>
        <taxon>Nitrogeniibacter</taxon>
    </lineage>
</organism>
<dbReference type="PANTHER" id="PTHR38731:SF1">
    <property type="entry name" value="FECR PROTEIN DOMAIN-CONTAINING PROTEIN"/>
    <property type="match status" value="1"/>
</dbReference>
<keyword evidence="7" id="KW-1185">Reference proteome</keyword>
<evidence type="ECO:0000259" key="5">
    <source>
        <dbReference type="Pfam" id="PF04773"/>
    </source>
</evidence>
<accession>A0A6C1B1K7</accession>
<dbReference type="InterPro" id="IPR011990">
    <property type="entry name" value="TPR-like_helical_dom_sf"/>
</dbReference>
<dbReference type="AlphaFoldDB" id="A0A6C1B1K7"/>
<dbReference type="Pfam" id="PF04773">
    <property type="entry name" value="FecR"/>
    <property type="match status" value="1"/>
</dbReference>
<evidence type="ECO:0000313" key="7">
    <source>
        <dbReference type="Proteomes" id="UP000501991"/>
    </source>
</evidence>
<protein>
    <submittedName>
        <fullName evidence="6">TonB-dependent receptor</fullName>
    </submittedName>
</protein>
<dbReference type="SUPFAM" id="SSF56935">
    <property type="entry name" value="Porins"/>
    <property type="match status" value="1"/>
</dbReference>
<keyword evidence="2" id="KW-0472">Membrane</keyword>
<dbReference type="Gene3D" id="1.25.40.10">
    <property type="entry name" value="Tetratricopeptide repeat domain"/>
    <property type="match status" value="1"/>
</dbReference>
<dbReference type="RefSeq" id="WP_173764667.1">
    <property type="nucleotide sequence ID" value="NZ_CP048836.1"/>
</dbReference>
<dbReference type="InterPro" id="IPR036942">
    <property type="entry name" value="Beta-barrel_TonB_sf"/>
</dbReference>
<sequence length="1138" mass="124543">MLTAFDWPPLRPHQRILTHLLLVPILLLSSWAAHAQCDAPVARLISMQGVVEVSAAGKTEWHPARVGQDLCAGELVTVRKQSRAAVLFEGDVLTRLDQFSTLEIAARPKDGDAALGLREGIVHVISRLKKRVEVIAPVVNALVEGTEFTVMARGDNGRVVVAEGRVRVSNDAGVTRLTAGQAADVSPGQTPRAIPVQPLDSVRWAIHYPLVVWPASDNLKAARALGVRARYTDALARLEGQDGGEAQAYRANLLLALGRFDDAQRVVDGDLGAAQANALRATIAVAQSRLTEARQLIDTALSTQPESATVHMAASYVYQAEGRLDAALQAAIEATRRRPGNPLAWARRAEMELTLARLEDGQRSAQHALDIDAGTVRAKAMIGFALVLSGDLSEAGIRLTDAIAADPADPLAHYALGLNEIRQGRVAEGRRELEVAVLLDPSNVEYRAILGRAYMAEHQDKHAATQLELAARIDPASPSPRFFEAQRRLLNGDMLGAIDVGNQALELNDNRLTLRSPGLLATDRAARATTLGSAYRLAGLDGGFKEVAADAVEADPSSGSVHRLMAQAYTDDQRLEIARVSEQFQSFIYGDIGEPMVMPQDLVTAIPVLNGARVMSLNETAAMFGNTPNAFSMSGLVGSQETWGASAMASAGGERYQASVGHFDYRSDGFAEDGKIDLSATRGQLRWQATQDLMLFGDVLHKDLATDDVTQSLYTIYSATAASERSDLTRAGLRFKMSPTSSLVLVGSNESGSKGDSNATPETVIGLFHFQTDADSRTRFSRHGLGLRFDAEGEHTRYQLGASSYRLKETARTNEIETISSPFFSIVNPSSYRVREDAKVNRIFGQLRWAFVERAALYLRGVFVRYDDQAFKYDGSTVNDVSRRDTERLMPSVGLAWRDGTGTTLRGAFIQDVSTPSPGNQSLMPTRFAGFDASFDDVPGTRFRRLALGVERRLGHGASVGGEWSRRKMGVSYELCAATDCMTRWDEHRHSVHLTWPLTRYAGAEIGWRYYAIRLLRQDIPAVAGGYQPLSMRTEELPLRLFVQWPSQWRSSVEVVRVRQDVTNLASAGRARNNASFWVTNVQLQYGSPGSRWGVGLEVRNLFDQDALIQDTDLLTAEPRTPLWYPERSVFLTARFGF</sequence>
<feature type="chain" id="PRO_5025386161" evidence="4">
    <location>
        <begin position="36"/>
        <end position="1138"/>
    </location>
</feature>
<dbReference type="Gene3D" id="2.40.170.20">
    <property type="entry name" value="TonB-dependent receptor, beta-barrel domain"/>
    <property type="match status" value="1"/>
</dbReference>
<dbReference type="Proteomes" id="UP000501991">
    <property type="component" value="Chromosome"/>
</dbReference>
<dbReference type="Gene3D" id="2.60.120.1440">
    <property type="match status" value="1"/>
</dbReference>
<dbReference type="EMBL" id="CP048836">
    <property type="protein sequence ID" value="QID17502.1"/>
    <property type="molecule type" value="Genomic_DNA"/>
</dbReference>
<evidence type="ECO:0000256" key="2">
    <source>
        <dbReference type="ARBA" id="ARBA00023136"/>
    </source>
</evidence>
<reference evidence="6 7" key="1">
    <citation type="submission" date="2020-02" db="EMBL/GenBank/DDBJ databases">
        <title>Nitrogenibacter mangrovi gen. nov., sp. nov. isolated from mangrove sediment, a denitrifying betaproteobacterium.</title>
        <authorList>
            <person name="Liao H."/>
            <person name="Tian Y."/>
        </authorList>
    </citation>
    <scope>NUCLEOTIDE SEQUENCE [LARGE SCALE GENOMIC DNA]</scope>
    <source>
        <strain evidence="6 7">M9-3-2</strain>
    </source>
</reference>
<proteinExistence type="predicted"/>
<keyword evidence="3" id="KW-0998">Cell outer membrane</keyword>
<keyword evidence="6" id="KW-0675">Receptor</keyword>
<evidence type="ECO:0000256" key="1">
    <source>
        <dbReference type="ARBA" id="ARBA00004442"/>
    </source>
</evidence>
<comment type="subcellular location">
    <subcellularLocation>
        <location evidence="1">Cell outer membrane</location>
    </subcellularLocation>
</comment>
<keyword evidence="4" id="KW-0732">Signal</keyword>